<accession>A0A0C2GIG3</accession>
<dbReference type="EMBL" id="KN732825">
    <property type="protein sequence ID" value="KIH58684.1"/>
    <property type="molecule type" value="Genomic_DNA"/>
</dbReference>
<dbReference type="OrthoDB" id="5864923at2759"/>
<gene>
    <name evidence="4" type="ORF">ANCDUO_11105</name>
</gene>
<keyword evidence="1" id="KW-0863">Zinc-finger</keyword>
<feature type="region of interest" description="Disordered" evidence="2">
    <location>
        <begin position="436"/>
        <end position="457"/>
    </location>
</feature>
<dbReference type="GO" id="GO:0005737">
    <property type="term" value="C:cytoplasm"/>
    <property type="evidence" value="ECO:0007669"/>
    <property type="project" value="UniProtKB-ARBA"/>
</dbReference>
<feature type="compositionally biased region" description="Basic and acidic residues" evidence="2">
    <location>
        <begin position="436"/>
        <end position="447"/>
    </location>
</feature>
<dbReference type="Gene3D" id="4.10.60.10">
    <property type="entry name" value="Zinc finger, CCHC-type"/>
    <property type="match status" value="1"/>
</dbReference>
<dbReference type="SMART" id="SM00343">
    <property type="entry name" value="ZnF_C2HC"/>
    <property type="match status" value="1"/>
</dbReference>
<keyword evidence="1" id="KW-0862">Zinc</keyword>
<proteinExistence type="predicted"/>
<evidence type="ECO:0000256" key="1">
    <source>
        <dbReference type="PROSITE-ProRule" id="PRU00047"/>
    </source>
</evidence>
<feature type="region of interest" description="Disordered" evidence="2">
    <location>
        <begin position="820"/>
        <end position="857"/>
    </location>
</feature>
<feature type="non-terminal residue" evidence="4">
    <location>
        <position position="857"/>
    </location>
</feature>
<evidence type="ECO:0000313" key="4">
    <source>
        <dbReference type="EMBL" id="KIH58684.1"/>
    </source>
</evidence>
<reference evidence="4 5" key="1">
    <citation type="submission" date="2013-12" db="EMBL/GenBank/DDBJ databases">
        <title>Draft genome of the parsitic nematode Ancylostoma duodenale.</title>
        <authorList>
            <person name="Mitreva M."/>
        </authorList>
    </citation>
    <scope>NUCLEOTIDE SEQUENCE [LARGE SCALE GENOMIC DNA]</scope>
    <source>
        <strain evidence="4 5">Zhejiang</strain>
    </source>
</reference>
<feature type="compositionally biased region" description="Polar residues" evidence="2">
    <location>
        <begin position="448"/>
        <end position="457"/>
    </location>
</feature>
<dbReference type="GO" id="GO:0003676">
    <property type="term" value="F:nucleic acid binding"/>
    <property type="evidence" value="ECO:0007669"/>
    <property type="project" value="InterPro"/>
</dbReference>
<evidence type="ECO:0000256" key="2">
    <source>
        <dbReference type="SAM" id="MobiDB-lite"/>
    </source>
</evidence>
<dbReference type="Proteomes" id="UP000054047">
    <property type="component" value="Unassembled WGS sequence"/>
</dbReference>
<dbReference type="GO" id="GO:0019899">
    <property type="term" value="F:enzyme binding"/>
    <property type="evidence" value="ECO:0007669"/>
    <property type="project" value="UniProtKB-ARBA"/>
</dbReference>
<feature type="domain" description="CCHC-type" evidence="3">
    <location>
        <begin position="422"/>
        <end position="436"/>
    </location>
</feature>
<feature type="compositionally biased region" description="Polar residues" evidence="2">
    <location>
        <begin position="373"/>
        <end position="386"/>
    </location>
</feature>
<sequence>MSVEELNEEMLLQWPEKDATSEVPMDENEDVHGIATDQKVANKSITTVVAECDKALSRSFRTTDPIRNEVMESVERQAKVAKETTKISLEQFIGEWEEIVQSILIGKRSDIEDGVIEILQVANLTQTHQLELCLDERIADRETIQALGDIELTSRIGQLGQQPLMGIAPNDGYKGHFNFGGLESYDLHMLIAIARKKLQRDKGSAHVFVGHRKRALVTFETLPKDVREGSFEEVVAAMQACLQEDGNSARIKALHQLRNLSLRNDQSVGEFCVVLEKIAHRAFPDTPAEVVSLQKAEILFRQLASWNGSYSLSEAIEMSKSGEAYENVKKAALRLERNRKAVQEMSQGSACEVTPKYQLGQAGYNRFERFNNINGDNDGSTSNIHPSSRLEAKKHHRMDIHGREVTQPKPHRTAVDRAVVECYSCGKQGHMAKDCRVRSARRNKENTRPSSTNDRQASSFSALVDKLVGSTTMSKDCWYNTKQRYDRRNKVDPPKIRRAGGRVNMKQKVVENKFKHFELAGHCRGPARLPQFGKNYASLANVLKAKDKSTQCDMLVEPTREFDNNPGRTKTKRATAKRDRKAFKARDAPQIFACCRVTTSRDPAVSDNSALGLFSTGPIRKTVILAPSGFRGYERLLKTKEGVDIIIYRDLKDVINAVGTVEGMHTCISLTPTSEKPYDAKKWQTLAVALTSLVRLGTKLLAVSSPRGEAAWSTHRKNTLDMFNIIRQSAAAMRRNVVTMFSPVPSLNEPFACLGEDNRSTENSVYPAQAIRAFMKTLQGHVAPHIKGGLYQLLDQPLSREDAYRLKKRAHNAESNHICRNFQPDASDENQNHYGYTGPVRRMKTHRSRDCREEFVH</sequence>
<evidence type="ECO:0000259" key="3">
    <source>
        <dbReference type="PROSITE" id="PS50158"/>
    </source>
</evidence>
<keyword evidence="5" id="KW-1185">Reference proteome</keyword>
<feature type="compositionally biased region" description="Basic and acidic residues" evidence="2">
    <location>
        <begin position="848"/>
        <end position="857"/>
    </location>
</feature>
<protein>
    <submittedName>
        <fullName evidence="4">Zinc knuckle</fullName>
    </submittedName>
</protein>
<evidence type="ECO:0000313" key="5">
    <source>
        <dbReference type="Proteomes" id="UP000054047"/>
    </source>
</evidence>
<feature type="region of interest" description="Disordered" evidence="2">
    <location>
        <begin position="373"/>
        <end position="396"/>
    </location>
</feature>
<dbReference type="InterPro" id="IPR001878">
    <property type="entry name" value="Znf_CCHC"/>
</dbReference>
<dbReference type="SUPFAM" id="SSF57756">
    <property type="entry name" value="Retrovirus zinc finger-like domains"/>
    <property type="match status" value="1"/>
</dbReference>
<organism evidence="4 5">
    <name type="scientific">Ancylostoma duodenale</name>
    <dbReference type="NCBI Taxonomy" id="51022"/>
    <lineage>
        <taxon>Eukaryota</taxon>
        <taxon>Metazoa</taxon>
        <taxon>Ecdysozoa</taxon>
        <taxon>Nematoda</taxon>
        <taxon>Chromadorea</taxon>
        <taxon>Rhabditida</taxon>
        <taxon>Rhabditina</taxon>
        <taxon>Rhabditomorpha</taxon>
        <taxon>Strongyloidea</taxon>
        <taxon>Ancylostomatidae</taxon>
        <taxon>Ancylostomatinae</taxon>
        <taxon>Ancylostoma</taxon>
    </lineage>
</organism>
<dbReference type="InterPro" id="IPR036875">
    <property type="entry name" value="Znf_CCHC_sf"/>
</dbReference>
<dbReference type="AlphaFoldDB" id="A0A0C2GIG3"/>
<dbReference type="PROSITE" id="PS50158">
    <property type="entry name" value="ZF_CCHC"/>
    <property type="match status" value="1"/>
</dbReference>
<name>A0A0C2GIG3_9BILA</name>
<dbReference type="Pfam" id="PF00098">
    <property type="entry name" value="zf-CCHC"/>
    <property type="match status" value="1"/>
</dbReference>
<dbReference type="GO" id="GO:0008270">
    <property type="term" value="F:zinc ion binding"/>
    <property type="evidence" value="ECO:0007669"/>
    <property type="project" value="UniProtKB-KW"/>
</dbReference>
<keyword evidence="1" id="KW-0479">Metal-binding</keyword>